<keyword evidence="1" id="KW-0805">Transcription regulation</keyword>
<evidence type="ECO:0000256" key="3">
    <source>
        <dbReference type="ARBA" id="ARBA00023163"/>
    </source>
</evidence>
<dbReference type="InterPro" id="IPR000843">
    <property type="entry name" value="HTH_LacI"/>
</dbReference>
<dbReference type="PRINTS" id="PR00036">
    <property type="entry name" value="HTHLACI"/>
</dbReference>
<keyword evidence="2 5" id="KW-0238">DNA-binding</keyword>
<dbReference type="RefSeq" id="WP_406764062.1">
    <property type="nucleotide sequence ID" value="NZ_JBJHZY010000001.1"/>
</dbReference>
<evidence type="ECO:0000313" key="6">
    <source>
        <dbReference type="Proteomes" id="UP001623661"/>
    </source>
</evidence>
<evidence type="ECO:0000313" key="5">
    <source>
        <dbReference type="EMBL" id="MFL0267459.1"/>
    </source>
</evidence>
<comment type="caution">
    <text evidence="5">The sequence shown here is derived from an EMBL/GenBank/DDBJ whole genome shotgun (WGS) entry which is preliminary data.</text>
</comment>
<dbReference type="Proteomes" id="UP001623661">
    <property type="component" value="Unassembled WGS sequence"/>
</dbReference>
<keyword evidence="6" id="KW-1185">Reference proteome</keyword>
<dbReference type="CDD" id="cd06267">
    <property type="entry name" value="PBP1_LacI_sugar_binding-like"/>
    <property type="match status" value="1"/>
</dbReference>
<dbReference type="GO" id="GO:0003677">
    <property type="term" value="F:DNA binding"/>
    <property type="evidence" value="ECO:0007669"/>
    <property type="project" value="UniProtKB-KW"/>
</dbReference>
<dbReference type="SUPFAM" id="SSF47413">
    <property type="entry name" value="lambda repressor-like DNA-binding domains"/>
    <property type="match status" value="1"/>
</dbReference>
<dbReference type="InterPro" id="IPR046335">
    <property type="entry name" value="LacI/GalR-like_sensor"/>
</dbReference>
<evidence type="ECO:0000259" key="4">
    <source>
        <dbReference type="PROSITE" id="PS50932"/>
    </source>
</evidence>
<dbReference type="InterPro" id="IPR028082">
    <property type="entry name" value="Peripla_BP_I"/>
</dbReference>
<proteinExistence type="predicted"/>
<evidence type="ECO:0000256" key="2">
    <source>
        <dbReference type="ARBA" id="ARBA00023125"/>
    </source>
</evidence>
<dbReference type="Gene3D" id="3.40.50.2300">
    <property type="match status" value="2"/>
</dbReference>
<dbReference type="InterPro" id="IPR010982">
    <property type="entry name" value="Lambda_DNA-bd_dom_sf"/>
</dbReference>
<feature type="domain" description="HTH lacI-type" evidence="4">
    <location>
        <begin position="6"/>
        <end position="60"/>
    </location>
</feature>
<reference evidence="5 6" key="1">
    <citation type="submission" date="2024-11" db="EMBL/GenBank/DDBJ databases">
        <authorList>
            <person name="Heng Y.C."/>
            <person name="Lim A.C.H."/>
            <person name="Lee J.K.Y."/>
            <person name="Kittelmann S."/>
        </authorList>
    </citation>
    <scope>NUCLEOTIDE SEQUENCE [LARGE SCALE GENOMIC DNA]</scope>
    <source>
        <strain evidence="5 6">WILCCON 0202</strain>
    </source>
</reference>
<dbReference type="PANTHER" id="PTHR30146">
    <property type="entry name" value="LACI-RELATED TRANSCRIPTIONAL REPRESSOR"/>
    <property type="match status" value="1"/>
</dbReference>
<dbReference type="Gene3D" id="1.10.260.40">
    <property type="entry name" value="lambda repressor-like DNA-binding domains"/>
    <property type="match status" value="1"/>
</dbReference>
<name>A0ABW8TP46_9CLOT</name>
<protein>
    <submittedName>
        <fullName evidence="5">LacI family DNA-binding transcriptional regulator</fullName>
    </submittedName>
</protein>
<sequence length="341" mass="37657">MESKSVTIRDVAKKAGVSVGTVSRAFNNYSDISEKTRNTILEVAEEMGYKPNVNSKGLNANRSYRLGMLIEDYDNGGMLNPIVFETLMSFKNAATRQGYEIIILSTTTDMQKSQDLSKLFAEKNLDGAFIMGLKMSDEYYRQLSNIEYPCVLFDVCVNNPKTSCVGVDNTKGAYAAVEHLINLGHKKIAFINGHKDAFVSYERLDGYYLALNRYGIAIDESMIIHSDFSGKGGGLAAENLINLGKEFTALFCASDLMAMGAMEALESLGYSVPDDVSVIGFDDINIAQYMNPKLTTIRQDREKIGESAANVLVNLINGQCFDRVLVSPELIIRESTKNNIK</sequence>
<dbReference type="PROSITE" id="PS50932">
    <property type="entry name" value="HTH_LACI_2"/>
    <property type="match status" value="1"/>
</dbReference>
<keyword evidence="3" id="KW-0804">Transcription</keyword>
<dbReference type="PANTHER" id="PTHR30146:SF109">
    <property type="entry name" value="HTH-TYPE TRANSCRIPTIONAL REGULATOR GALS"/>
    <property type="match status" value="1"/>
</dbReference>
<evidence type="ECO:0000256" key="1">
    <source>
        <dbReference type="ARBA" id="ARBA00023015"/>
    </source>
</evidence>
<dbReference type="SUPFAM" id="SSF53822">
    <property type="entry name" value="Periplasmic binding protein-like I"/>
    <property type="match status" value="1"/>
</dbReference>
<gene>
    <name evidence="5" type="ORF">ACJDUH_05025</name>
</gene>
<dbReference type="EMBL" id="JBJHZY010000001">
    <property type="protein sequence ID" value="MFL0267459.1"/>
    <property type="molecule type" value="Genomic_DNA"/>
</dbReference>
<dbReference type="Pfam" id="PF00356">
    <property type="entry name" value="LacI"/>
    <property type="match status" value="1"/>
</dbReference>
<dbReference type="Pfam" id="PF13377">
    <property type="entry name" value="Peripla_BP_3"/>
    <property type="match status" value="1"/>
</dbReference>
<organism evidence="5 6">
    <name type="scientific">Candidatus Clostridium radicumherbarum</name>
    <dbReference type="NCBI Taxonomy" id="3381662"/>
    <lineage>
        <taxon>Bacteria</taxon>
        <taxon>Bacillati</taxon>
        <taxon>Bacillota</taxon>
        <taxon>Clostridia</taxon>
        <taxon>Eubacteriales</taxon>
        <taxon>Clostridiaceae</taxon>
        <taxon>Clostridium</taxon>
    </lineage>
</organism>
<dbReference type="SMART" id="SM00354">
    <property type="entry name" value="HTH_LACI"/>
    <property type="match status" value="1"/>
</dbReference>
<dbReference type="CDD" id="cd01392">
    <property type="entry name" value="HTH_LacI"/>
    <property type="match status" value="1"/>
</dbReference>
<accession>A0ABW8TP46</accession>